<gene>
    <name evidence="1" type="ORF">ROHU_027637</name>
</gene>
<reference evidence="1 2" key="1">
    <citation type="submission" date="2018-03" db="EMBL/GenBank/DDBJ databases">
        <title>Draft genome sequence of Rohu Carp (Labeo rohita).</title>
        <authorList>
            <person name="Das P."/>
            <person name="Kushwaha B."/>
            <person name="Joshi C.G."/>
            <person name="Kumar D."/>
            <person name="Nagpure N.S."/>
            <person name="Sahoo L."/>
            <person name="Das S.P."/>
            <person name="Bit A."/>
            <person name="Patnaik S."/>
            <person name="Meher P.K."/>
            <person name="Jayasankar P."/>
            <person name="Koringa P.G."/>
            <person name="Patel N.V."/>
            <person name="Hinsu A.T."/>
            <person name="Kumar R."/>
            <person name="Pandey M."/>
            <person name="Agarwal S."/>
            <person name="Srivastava S."/>
            <person name="Singh M."/>
            <person name="Iquebal M.A."/>
            <person name="Jaiswal S."/>
            <person name="Angadi U.B."/>
            <person name="Kumar N."/>
            <person name="Raza M."/>
            <person name="Shah T.M."/>
            <person name="Rai A."/>
            <person name="Jena J.K."/>
        </authorList>
    </citation>
    <scope>NUCLEOTIDE SEQUENCE [LARGE SCALE GENOMIC DNA]</scope>
    <source>
        <strain evidence="1">DASCIFA01</strain>
        <tissue evidence="1">Testis</tissue>
    </source>
</reference>
<dbReference type="EMBL" id="QBIY01012803">
    <property type="protein sequence ID" value="RXN16224.1"/>
    <property type="molecule type" value="Genomic_DNA"/>
</dbReference>
<comment type="caution">
    <text evidence="1">The sequence shown here is derived from an EMBL/GenBank/DDBJ whole genome shotgun (WGS) entry which is preliminary data.</text>
</comment>
<dbReference type="AlphaFoldDB" id="A0A498MAF6"/>
<accession>A0A498MAF6</accession>
<evidence type="ECO:0000313" key="2">
    <source>
        <dbReference type="Proteomes" id="UP000290572"/>
    </source>
</evidence>
<sequence>MPEQGREDGIGNKVWGQGESRRSPLTRWMLGGVFQRKLARIETFGWFLHTDFLFSPVPDYTKAQARNDRSCTEAWVTNYNALFHYQLMPSS</sequence>
<name>A0A498MAF6_LABRO</name>
<dbReference type="Proteomes" id="UP000290572">
    <property type="component" value="Unassembled WGS sequence"/>
</dbReference>
<proteinExistence type="predicted"/>
<organism evidence="1 2">
    <name type="scientific">Labeo rohita</name>
    <name type="common">Indian major carp</name>
    <name type="synonym">Cyprinus rohita</name>
    <dbReference type="NCBI Taxonomy" id="84645"/>
    <lineage>
        <taxon>Eukaryota</taxon>
        <taxon>Metazoa</taxon>
        <taxon>Chordata</taxon>
        <taxon>Craniata</taxon>
        <taxon>Vertebrata</taxon>
        <taxon>Euteleostomi</taxon>
        <taxon>Actinopterygii</taxon>
        <taxon>Neopterygii</taxon>
        <taxon>Teleostei</taxon>
        <taxon>Ostariophysi</taxon>
        <taxon>Cypriniformes</taxon>
        <taxon>Cyprinidae</taxon>
        <taxon>Labeoninae</taxon>
        <taxon>Labeonini</taxon>
        <taxon>Labeo</taxon>
    </lineage>
</organism>
<evidence type="ECO:0000313" key="1">
    <source>
        <dbReference type="EMBL" id="RXN16224.1"/>
    </source>
</evidence>
<keyword evidence="2" id="KW-1185">Reference proteome</keyword>
<protein>
    <submittedName>
        <fullName evidence="1">Uncharacterized protein</fullName>
    </submittedName>
</protein>